<evidence type="ECO:0000313" key="6">
    <source>
        <dbReference type="Proteomes" id="UP000239735"/>
    </source>
</evidence>
<dbReference type="Gene3D" id="3.40.1080.20">
    <property type="entry name" value="Acetyl-CoA hydrolase/transferase C-terminal domain"/>
    <property type="match status" value="1"/>
</dbReference>
<dbReference type="GO" id="GO:0006083">
    <property type="term" value="P:acetate metabolic process"/>
    <property type="evidence" value="ECO:0007669"/>
    <property type="project" value="InterPro"/>
</dbReference>
<dbReference type="Proteomes" id="UP000239735">
    <property type="component" value="Unassembled WGS sequence"/>
</dbReference>
<dbReference type="EMBL" id="OKRB01000090">
    <property type="protein sequence ID" value="SPE21998.1"/>
    <property type="molecule type" value="Genomic_DNA"/>
</dbReference>
<dbReference type="InterPro" id="IPR046433">
    <property type="entry name" value="ActCoA_hydro"/>
</dbReference>
<name>A0A2N9LFF8_9BACT</name>
<dbReference type="Gene3D" id="3.30.750.70">
    <property type="entry name" value="4-hydroxybutyrate coenzyme like domains"/>
    <property type="match status" value="1"/>
</dbReference>
<dbReference type="Gene3D" id="3.40.1080.10">
    <property type="entry name" value="Glutaconate Coenzyme A-transferase"/>
    <property type="match status" value="1"/>
</dbReference>
<dbReference type="OrthoDB" id="9801795at2"/>
<reference evidence="6" key="1">
    <citation type="submission" date="2018-02" db="EMBL/GenBank/DDBJ databases">
        <authorList>
            <person name="Hausmann B."/>
        </authorList>
    </citation>
    <scope>NUCLEOTIDE SEQUENCE [LARGE SCALE GENOMIC DNA]</scope>
    <source>
        <strain evidence="6">Peat soil MAG SbA5</strain>
    </source>
</reference>
<feature type="domain" description="Acetyl-CoA hydrolase/transferase C-terminal" evidence="4">
    <location>
        <begin position="272"/>
        <end position="423"/>
    </location>
</feature>
<proteinExistence type="inferred from homology"/>
<organism evidence="5 6">
    <name type="scientific">Candidatus Sulfuritelmatomonas gaucii</name>
    <dbReference type="NCBI Taxonomy" id="2043161"/>
    <lineage>
        <taxon>Bacteria</taxon>
        <taxon>Pseudomonadati</taxon>
        <taxon>Acidobacteriota</taxon>
        <taxon>Terriglobia</taxon>
        <taxon>Terriglobales</taxon>
        <taxon>Acidobacteriaceae</taxon>
        <taxon>Candidatus Sulfuritelmatomonas</taxon>
    </lineage>
</organism>
<evidence type="ECO:0000256" key="2">
    <source>
        <dbReference type="ARBA" id="ARBA00022679"/>
    </source>
</evidence>
<protein>
    <submittedName>
        <fullName evidence="5">4-hydroxybutyrate coenzyme A transferase</fullName>
        <ecNumber evidence="5">2.8.3.-</ecNumber>
    </submittedName>
</protein>
<evidence type="ECO:0000259" key="3">
    <source>
        <dbReference type="Pfam" id="PF02550"/>
    </source>
</evidence>
<dbReference type="GO" id="GO:0008775">
    <property type="term" value="F:acetate CoA-transferase activity"/>
    <property type="evidence" value="ECO:0007669"/>
    <property type="project" value="InterPro"/>
</dbReference>
<keyword evidence="2 5" id="KW-0808">Transferase</keyword>
<evidence type="ECO:0000256" key="1">
    <source>
        <dbReference type="ARBA" id="ARBA00009632"/>
    </source>
</evidence>
<dbReference type="SUPFAM" id="SSF100950">
    <property type="entry name" value="NagB/RpiA/CoA transferase-like"/>
    <property type="match status" value="2"/>
</dbReference>
<dbReference type="InterPro" id="IPR038460">
    <property type="entry name" value="AcetylCoA_hyd_C_sf"/>
</dbReference>
<dbReference type="InterPro" id="IPR037171">
    <property type="entry name" value="NagB/RpiA_transferase-like"/>
</dbReference>
<evidence type="ECO:0000259" key="4">
    <source>
        <dbReference type="Pfam" id="PF13336"/>
    </source>
</evidence>
<feature type="domain" description="Acetyl-CoA hydrolase/transferase N-terminal" evidence="3">
    <location>
        <begin position="5"/>
        <end position="181"/>
    </location>
</feature>
<dbReference type="EC" id="2.8.3.-" evidence="5"/>
<evidence type="ECO:0000313" key="5">
    <source>
        <dbReference type="EMBL" id="SPE21998.1"/>
    </source>
</evidence>
<dbReference type="Pfam" id="PF13336">
    <property type="entry name" value="AcetylCoA_hyd_C"/>
    <property type="match status" value="1"/>
</dbReference>
<dbReference type="InterPro" id="IPR003702">
    <property type="entry name" value="ActCoA_hydro_N"/>
</dbReference>
<dbReference type="Pfam" id="PF02550">
    <property type="entry name" value="AcetylCoA_hydro"/>
    <property type="match status" value="1"/>
</dbReference>
<dbReference type="PANTHER" id="PTHR21432:SF20">
    <property type="entry name" value="ACETYL-COA HYDROLASE"/>
    <property type="match status" value="1"/>
</dbReference>
<comment type="similarity">
    <text evidence="1">Belongs to the acetyl-CoA hydrolase/transferase family.</text>
</comment>
<gene>
    <name evidence="5" type="primary">cat</name>
    <name evidence="5" type="ORF">SBA5_330040</name>
</gene>
<dbReference type="InterPro" id="IPR026888">
    <property type="entry name" value="AcetylCoA_hyd_C"/>
</dbReference>
<dbReference type="AlphaFoldDB" id="A0A2N9LFF8"/>
<sequence>MTWSDDYRRKCMSAGQALQAVASGNRVWIQSGCGTPSVLVDALVARASELRNVEIVHMKTLGSADYTRPEYEGHFRHRGLFLGDNVREAVANGRADYTPIFLSEIEGLFESGALPLDVVLMQVSPPDAHGFVSLGTTVDCTLTLVRYARIVIAEVNRRMPRTHGETNVHISHISAIVESDRSLLELEAEPFNRTHMRVGANVASLIPDGATLQTGIGGIADAVLRCLGDKHDLGIHTELVPDGVVDLMEAGIINGERKTLHRGKAVGAFVLGSQRLFDFVHENPSFEFRPISYTNDPFVVAQNDRMVAINGALQVDLTGQVCADSIGTRPYSGIGGQIDFIRGAARSRGGVPIIALPSTAKHGAVSRIVPVLDPGAGVVTSRADVHYVVTEHGVAYLHGKTLRERAEALIAIAEPKFQAELEDFAVRAHYLERKPAAALV</sequence>
<dbReference type="PANTHER" id="PTHR21432">
    <property type="entry name" value="ACETYL-COA HYDROLASE-RELATED"/>
    <property type="match status" value="1"/>
</dbReference>
<accession>A0A2N9LFF8</accession>